<name>A0A554JAT6_9BACT</name>
<sequence length="92" mass="10403">MYEVNSNKVGLVVGGLFAIIHAVWALMVLVNLATPFLDWIFSLHFMNFQYSINQFSFGNALLLVIVTAVIGYIIGYVFGWLWNLAHKTAHNQ</sequence>
<feature type="transmembrane region" description="Helical" evidence="1">
    <location>
        <begin position="12"/>
        <end position="37"/>
    </location>
</feature>
<keyword evidence="1" id="KW-0812">Transmembrane</keyword>
<gene>
    <name evidence="2" type="ORF">G01um101477_468</name>
</gene>
<reference evidence="2 3" key="1">
    <citation type="submission" date="2017-07" db="EMBL/GenBank/DDBJ databases">
        <title>Mechanisms for carbon and nitrogen cycling indicate functional differentiation within the Candidate Phyla Radiation.</title>
        <authorList>
            <person name="Danczak R.E."/>
            <person name="Johnston M.D."/>
            <person name="Kenah C."/>
            <person name="Slattery M."/>
            <person name="Wrighton K.C."/>
            <person name="Wilkins M.J."/>
        </authorList>
    </citation>
    <scope>NUCLEOTIDE SEQUENCE [LARGE SCALE GENOMIC DNA]</scope>
    <source>
        <strain evidence="2">Gr01-1014_77</strain>
    </source>
</reference>
<evidence type="ECO:0008006" key="4">
    <source>
        <dbReference type="Google" id="ProtNLM"/>
    </source>
</evidence>
<evidence type="ECO:0000313" key="2">
    <source>
        <dbReference type="EMBL" id="TSC65465.1"/>
    </source>
</evidence>
<proteinExistence type="predicted"/>
<keyword evidence="1" id="KW-1133">Transmembrane helix</keyword>
<evidence type="ECO:0000256" key="1">
    <source>
        <dbReference type="SAM" id="Phobius"/>
    </source>
</evidence>
<organism evidence="2 3">
    <name type="scientific">Candidatus Doudnabacteria bacterium Gr01-1014_77</name>
    <dbReference type="NCBI Taxonomy" id="2017133"/>
    <lineage>
        <taxon>Bacteria</taxon>
        <taxon>Candidatus Doudnaibacteriota</taxon>
    </lineage>
</organism>
<accession>A0A554JAT6</accession>
<dbReference type="EMBL" id="VMFF01000044">
    <property type="protein sequence ID" value="TSC65465.1"/>
    <property type="molecule type" value="Genomic_DNA"/>
</dbReference>
<dbReference type="Proteomes" id="UP000319613">
    <property type="component" value="Unassembled WGS sequence"/>
</dbReference>
<dbReference type="AlphaFoldDB" id="A0A554JAT6"/>
<comment type="caution">
    <text evidence="2">The sequence shown here is derived from an EMBL/GenBank/DDBJ whole genome shotgun (WGS) entry which is preliminary data.</text>
</comment>
<feature type="transmembrane region" description="Helical" evidence="1">
    <location>
        <begin position="57"/>
        <end position="82"/>
    </location>
</feature>
<evidence type="ECO:0000313" key="3">
    <source>
        <dbReference type="Proteomes" id="UP000319613"/>
    </source>
</evidence>
<keyword evidence="1" id="KW-0472">Membrane</keyword>
<protein>
    <recommendedName>
        <fullName evidence="4">DUF2062 domain-containing protein</fullName>
    </recommendedName>
</protein>